<organism evidence="7 8">
    <name type="scientific">Candidatus Pseudogracilibacillus intestinigallinarum</name>
    <dbReference type="NCBI Taxonomy" id="2838742"/>
    <lineage>
        <taxon>Bacteria</taxon>
        <taxon>Bacillati</taxon>
        <taxon>Bacillota</taxon>
        <taxon>Bacilli</taxon>
        <taxon>Bacillales</taxon>
        <taxon>Bacillaceae</taxon>
        <taxon>Pseudogracilibacillus</taxon>
    </lineage>
</organism>
<evidence type="ECO:0000313" key="7">
    <source>
        <dbReference type="EMBL" id="HIV74710.1"/>
    </source>
</evidence>
<keyword evidence="4 6" id="KW-1133">Transmembrane helix</keyword>
<feature type="transmembrane region" description="Helical" evidence="6">
    <location>
        <begin position="96"/>
        <end position="117"/>
    </location>
</feature>
<dbReference type="AlphaFoldDB" id="A0A9D1TJZ4"/>
<evidence type="ECO:0000256" key="4">
    <source>
        <dbReference type="ARBA" id="ARBA00022989"/>
    </source>
</evidence>
<comment type="subcellular location">
    <subcellularLocation>
        <location evidence="1">Cell membrane</location>
        <topology evidence="1">Multi-pass membrane protein</topology>
    </subcellularLocation>
</comment>
<keyword evidence="2" id="KW-1003">Cell membrane</keyword>
<keyword evidence="5 6" id="KW-0472">Membrane</keyword>
<evidence type="ECO:0000256" key="5">
    <source>
        <dbReference type="ARBA" id="ARBA00023136"/>
    </source>
</evidence>
<dbReference type="PANTHER" id="PTHR40035:SF1">
    <property type="entry name" value="ATP SYNTHASE PROTEIN I"/>
    <property type="match status" value="1"/>
</dbReference>
<sequence length="120" mass="13947">MPEEYRIVARRQRKWMYLFFCIIIIMTLFLPYEYFLNGLLLGAVISFYNLWLLQRRTDLLGESAEKYGKRKGIGTISRLASAALGTLLAIRFDVSIVGFVIGLMIAYPIIIIDFLLFNRK</sequence>
<dbReference type="EMBL" id="DXHX01000100">
    <property type="protein sequence ID" value="HIV74710.1"/>
    <property type="molecule type" value="Genomic_DNA"/>
</dbReference>
<evidence type="ECO:0000256" key="1">
    <source>
        <dbReference type="ARBA" id="ARBA00004651"/>
    </source>
</evidence>
<evidence type="ECO:0000256" key="6">
    <source>
        <dbReference type="SAM" id="Phobius"/>
    </source>
</evidence>
<keyword evidence="3 6" id="KW-0812">Transmembrane</keyword>
<evidence type="ECO:0000256" key="3">
    <source>
        <dbReference type="ARBA" id="ARBA00022692"/>
    </source>
</evidence>
<reference evidence="7" key="1">
    <citation type="journal article" date="2021" name="PeerJ">
        <title>Extensive microbial diversity within the chicken gut microbiome revealed by metagenomics and culture.</title>
        <authorList>
            <person name="Gilroy R."/>
            <person name="Ravi A."/>
            <person name="Getino M."/>
            <person name="Pursley I."/>
            <person name="Horton D.L."/>
            <person name="Alikhan N.F."/>
            <person name="Baker D."/>
            <person name="Gharbi K."/>
            <person name="Hall N."/>
            <person name="Watson M."/>
            <person name="Adriaenssens E.M."/>
            <person name="Foster-Nyarko E."/>
            <person name="Jarju S."/>
            <person name="Secka A."/>
            <person name="Antonio M."/>
            <person name="Oren A."/>
            <person name="Chaudhuri R.R."/>
            <person name="La Ragione R."/>
            <person name="Hildebrand F."/>
            <person name="Pallen M.J."/>
        </authorList>
    </citation>
    <scope>NUCLEOTIDE SEQUENCE</scope>
    <source>
        <strain evidence="7">CHK169-2315</strain>
    </source>
</reference>
<comment type="caution">
    <text evidence="7">The sequence shown here is derived from an EMBL/GenBank/DDBJ whole genome shotgun (WGS) entry which is preliminary data.</text>
</comment>
<dbReference type="InterPro" id="IPR005598">
    <property type="entry name" value="ATP_synth_I"/>
</dbReference>
<dbReference type="InterPro" id="IPR039072">
    <property type="entry name" value="ATP_synth_I_Bacilli"/>
</dbReference>
<evidence type="ECO:0000256" key="2">
    <source>
        <dbReference type="ARBA" id="ARBA00022475"/>
    </source>
</evidence>
<name>A0A9D1TJZ4_9BACI</name>
<protein>
    <submittedName>
        <fullName evidence="7">ATP synthase subunit I</fullName>
    </submittedName>
</protein>
<dbReference type="PANTHER" id="PTHR40035">
    <property type="entry name" value="ATP SYNTHASE PROTEIN I"/>
    <property type="match status" value="1"/>
</dbReference>
<proteinExistence type="predicted"/>
<reference evidence="7" key="2">
    <citation type="submission" date="2021-04" db="EMBL/GenBank/DDBJ databases">
        <authorList>
            <person name="Gilroy R."/>
        </authorList>
    </citation>
    <scope>NUCLEOTIDE SEQUENCE</scope>
    <source>
        <strain evidence="7">CHK169-2315</strain>
    </source>
</reference>
<feature type="transmembrane region" description="Helical" evidence="6">
    <location>
        <begin position="38"/>
        <end position="53"/>
    </location>
</feature>
<feature type="transmembrane region" description="Helical" evidence="6">
    <location>
        <begin position="15"/>
        <end position="32"/>
    </location>
</feature>
<dbReference type="Pfam" id="PF03899">
    <property type="entry name" value="ATP-synt_I"/>
    <property type="match status" value="1"/>
</dbReference>
<gene>
    <name evidence="7" type="ORF">H9895_06505</name>
</gene>
<feature type="transmembrane region" description="Helical" evidence="6">
    <location>
        <begin position="73"/>
        <end position="90"/>
    </location>
</feature>
<dbReference type="GO" id="GO:0005886">
    <property type="term" value="C:plasma membrane"/>
    <property type="evidence" value="ECO:0007669"/>
    <property type="project" value="UniProtKB-SubCell"/>
</dbReference>
<accession>A0A9D1TJZ4</accession>
<dbReference type="Proteomes" id="UP000823937">
    <property type="component" value="Unassembled WGS sequence"/>
</dbReference>
<evidence type="ECO:0000313" key="8">
    <source>
        <dbReference type="Proteomes" id="UP000823937"/>
    </source>
</evidence>